<dbReference type="InterPro" id="IPR020578">
    <property type="entry name" value="Aminotrans_V_PyrdxlP_BS"/>
</dbReference>
<dbReference type="CDD" id="cd06453">
    <property type="entry name" value="SufS_like"/>
    <property type="match status" value="1"/>
</dbReference>
<dbReference type="Proteomes" id="UP000215383">
    <property type="component" value="Chromosome 1"/>
</dbReference>
<proteinExistence type="inferred from homology"/>
<evidence type="ECO:0000313" key="9">
    <source>
        <dbReference type="EMBL" id="SNU95407.1"/>
    </source>
</evidence>
<evidence type="ECO:0000256" key="3">
    <source>
        <dbReference type="ARBA" id="ARBA00012239"/>
    </source>
</evidence>
<evidence type="ECO:0000256" key="5">
    <source>
        <dbReference type="ARBA" id="ARBA00022898"/>
    </source>
</evidence>
<dbReference type="PANTHER" id="PTHR43586:SF4">
    <property type="entry name" value="ISOPENICILLIN N EPIMERASE"/>
    <property type="match status" value="1"/>
</dbReference>
<dbReference type="InterPro" id="IPR010969">
    <property type="entry name" value="Cys_dSase-rel_unknwn_funct"/>
</dbReference>
<evidence type="ECO:0000256" key="1">
    <source>
        <dbReference type="ARBA" id="ARBA00001933"/>
    </source>
</evidence>
<dbReference type="InterPro" id="IPR015422">
    <property type="entry name" value="PyrdxlP-dep_Trfase_small"/>
</dbReference>
<dbReference type="EMBL" id="LT906446">
    <property type="protein sequence ID" value="SNU95407.1"/>
    <property type="molecule type" value="Genomic_DNA"/>
</dbReference>
<evidence type="ECO:0000313" key="10">
    <source>
        <dbReference type="Proteomes" id="UP000215383"/>
    </source>
</evidence>
<evidence type="ECO:0000256" key="6">
    <source>
        <dbReference type="ARBA" id="ARBA00050776"/>
    </source>
</evidence>
<dbReference type="InterPro" id="IPR016454">
    <property type="entry name" value="Cysteine_dSase"/>
</dbReference>
<evidence type="ECO:0000256" key="2">
    <source>
        <dbReference type="ARBA" id="ARBA00010447"/>
    </source>
</evidence>
<dbReference type="GO" id="GO:0031071">
    <property type="term" value="F:cysteine desulfurase activity"/>
    <property type="evidence" value="ECO:0007669"/>
    <property type="project" value="UniProtKB-EC"/>
</dbReference>
<dbReference type="Gene3D" id="3.90.1150.10">
    <property type="entry name" value="Aspartate Aminotransferase, domain 1"/>
    <property type="match status" value="1"/>
</dbReference>
<dbReference type="InterPro" id="IPR015421">
    <property type="entry name" value="PyrdxlP-dep_Trfase_major"/>
</dbReference>
<feature type="domain" description="Aminotransferase class V" evidence="8">
    <location>
        <begin position="10"/>
        <end position="379"/>
    </location>
</feature>
<dbReference type="Gene3D" id="3.40.640.10">
    <property type="entry name" value="Type I PLP-dependent aspartate aminotransferase-like (Major domain)"/>
    <property type="match status" value="1"/>
</dbReference>
<dbReference type="GO" id="GO:0006534">
    <property type="term" value="P:cysteine metabolic process"/>
    <property type="evidence" value="ECO:0007669"/>
    <property type="project" value="InterPro"/>
</dbReference>
<dbReference type="SUPFAM" id="SSF53383">
    <property type="entry name" value="PLP-dependent transferases"/>
    <property type="match status" value="1"/>
</dbReference>
<reference evidence="9 10" key="1">
    <citation type="submission" date="2017-06" db="EMBL/GenBank/DDBJ databases">
        <authorList>
            <consortium name="Pathogen Informatics"/>
        </authorList>
    </citation>
    <scope>NUCLEOTIDE SEQUENCE [LARGE SCALE GENOMIC DNA]</scope>
    <source>
        <strain evidence="9 10">NCTC10570</strain>
    </source>
</reference>
<dbReference type="NCBIfam" id="TIGR01977">
    <property type="entry name" value="am_tr_V_EF2568"/>
    <property type="match status" value="1"/>
</dbReference>
<dbReference type="Pfam" id="PF00266">
    <property type="entry name" value="Aminotran_5"/>
    <property type="match status" value="1"/>
</dbReference>
<dbReference type="PANTHER" id="PTHR43586">
    <property type="entry name" value="CYSTEINE DESULFURASE"/>
    <property type="match status" value="1"/>
</dbReference>
<protein>
    <recommendedName>
        <fullName evidence="3">cysteine desulfurase</fullName>
        <ecNumber evidence="3">2.8.1.7</ecNumber>
    </recommendedName>
</protein>
<dbReference type="eggNOG" id="COG0520">
    <property type="taxonomic scope" value="Bacteria"/>
</dbReference>
<keyword evidence="4 9" id="KW-0808">Transferase</keyword>
<gene>
    <name evidence="9" type="primary">csd_1</name>
    <name evidence="9" type="ORF">SAMEA4364220_00392</name>
</gene>
<keyword evidence="10" id="KW-1185">Reference proteome</keyword>
<dbReference type="PIRSF" id="PIRSF005572">
    <property type="entry name" value="NifS"/>
    <property type="match status" value="1"/>
</dbReference>
<dbReference type="InterPro" id="IPR000192">
    <property type="entry name" value="Aminotrans_V_dom"/>
</dbReference>
<organism evidence="9 10">
    <name type="scientific">Megamonas hypermegale</name>
    <dbReference type="NCBI Taxonomy" id="158847"/>
    <lineage>
        <taxon>Bacteria</taxon>
        <taxon>Bacillati</taxon>
        <taxon>Bacillota</taxon>
        <taxon>Negativicutes</taxon>
        <taxon>Selenomonadales</taxon>
        <taxon>Selenomonadaceae</taxon>
        <taxon>Megamonas</taxon>
    </lineage>
</organism>
<keyword evidence="5" id="KW-0663">Pyridoxal phosphate</keyword>
<accession>A0A239TCE1</accession>
<dbReference type="GO" id="GO:0030170">
    <property type="term" value="F:pyridoxal phosphate binding"/>
    <property type="evidence" value="ECO:0007669"/>
    <property type="project" value="InterPro"/>
</dbReference>
<dbReference type="EC" id="2.8.1.7" evidence="3"/>
<comment type="cofactor">
    <cofactor evidence="1 7">
        <name>pyridoxal 5'-phosphate</name>
        <dbReference type="ChEBI" id="CHEBI:597326"/>
    </cofactor>
</comment>
<comment type="similarity">
    <text evidence="2">Belongs to the class-V pyridoxal-phosphate-dependent aminotransferase family. Csd subfamily.</text>
</comment>
<evidence type="ECO:0000256" key="4">
    <source>
        <dbReference type="ARBA" id="ARBA00022679"/>
    </source>
</evidence>
<evidence type="ECO:0000259" key="8">
    <source>
        <dbReference type="Pfam" id="PF00266"/>
    </source>
</evidence>
<dbReference type="PROSITE" id="PS00595">
    <property type="entry name" value="AA_TRANSFER_CLASS_5"/>
    <property type="match status" value="1"/>
</dbReference>
<comment type="catalytic activity">
    <reaction evidence="6">
        <text>(sulfur carrier)-H + L-cysteine = (sulfur carrier)-SH + L-alanine</text>
        <dbReference type="Rhea" id="RHEA:43892"/>
        <dbReference type="Rhea" id="RHEA-COMP:14737"/>
        <dbReference type="Rhea" id="RHEA-COMP:14739"/>
        <dbReference type="ChEBI" id="CHEBI:29917"/>
        <dbReference type="ChEBI" id="CHEBI:35235"/>
        <dbReference type="ChEBI" id="CHEBI:57972"/>
        <dbReference type="ChEBI" id="CHEBI:64428"/>
        <dbReference type="EC" id="2.8.1.7"/>
    </reaction>
</comment>
<sequence>MKDGDFLRKIYLDNASTTFPKPKQVAEAMYQYMTQVGSNISRGGYSSAYRTEELVYETRQNLADLFNATDCKNVIFTKNITESLNVILKGFLKPGDHVITSSMEHNAVMRPLVQLQEKGVSFTRVPCNVDGTMDIKKLEPCLQQNTKMIVITNASNVCGTVLPIKEVGRFCHERDLKFVVDTAQTAGVNAVDMQEMYIDALAFTGHKGLLAPQGIGGFILQENMIDKIEPLISGGTGSISHTEQVPRFMPDRFEAGTMNLPGIIGLNAGLNWLKDITMEKIKEHELNLTKYFIDGIISLDDENIQIAGKKDISGRMGVVSIFIKNKEMAQIAYELDEKYGIMTRVGLHCAPSAHKTLGTYPKGTIRFSFGWWNTKEDIDVAIDALANLTKDK</sequence>
<dbReference type="InterPro" id="IPR010970">
    <property type="entry name" value="Cys_dSase_SufS"/>
</dbReference>
<dbReference type="InterPro" id="IPR015424">
    <property type="entry name" value="PyrdxlP-dep_Trfase"/>
</dbReference>
<evidence type="ECO:0000256" key="7">
    <source>
        <dbReference type="RuleBase" id="RU004504"/>
    </source>
</evidence>
<name>A0A239TCE1_9FIRM</name>
<dbReference type="AlphaFoldDB" id="A0A239TCE1"/>